<evidence type="ECO:0000313" key="9">
    <source>
        <dbReference type="Proteomes" id="UP001233172"/>
    </source>
</evidence>
<dbReference type="Proteomes" id="UP001233172">
    <property type="component" value="Unassembled WGS sequence"/>
</dbReference>
<name>A0AAD8APZ8_BIOPF</name>
<dbReference type="GO" id="GO:0097250">
    <property type="term" value="P:mitochondrial respirasome assembly"/>
    <property type="evidence" value="ECO:0007669"/>
    <property type="project" value="TreeGrafter"/>
</dbReference>
<evidence type="ECO:0000256" key="3">
    <source>
        <dbReference type="ARBA" id="ARBA00022989"/>
    </source>
</evidence>
<dbReference type="EMBL" id="JASAOG010000335">
    <property type="protein sequence ID" value="KAK0040291.1"/>
    <property type="molecule type" value="Genomic_DNA"/>
</dbReference>
<evidence type="ECO:0000313" key="8">
    <source>
        <dbReference type="EMBL" id="KAK0040291.1"/>
    </source>
</evidence>
<reference evidence="8" key="1">
    <citation type="journal article" date="2023" name="PLoS Negl. Trop. Dis.">
        <title>A genome sequence for Biomphalaria pfeifferi, the major vector snail for the human-infecting parasite Schistosoma mansoni.</title>
        <authorList>
            <person name="Bu L."/>
            <person name="Lu L."/>
            <person name="Laidemitt M.R."/>
            <person name="Zhang S.M."/>
            <person name="Mutuku M."/>
            <person name="Mkoji G."/>
            <person name="Steinauer M."/>
            <person name="Loker E.S."/>
        </authorList>
    </citation>
    <scope>NUCLEOTIDE SEQUENCE</scope>
    <source>
        <strain evidence="8">KasaAsao</strain>
    </source>
</reference>
<evidence type="ECO:0000256" key="6">
    <source>
        <dbReference type="SAM" id="Phobius"/>
    </source>
</evidence>
<comment type="subcellular location">
    <subcellularLocation>
        <location evidence="1">Mitochondrion membrane</location>
    </subcellularLocation>
</comment>
<evidence type="ECO:0000256" key="1">
    <source>
        <dbReference type="ARBA" id="ARBA00004325"/>
    </source>
</evidence>
<dbReference type="Pfam" id="PF04588">
    <property type="entry name" value="HIG_1_N"/>
    <property type="match status" value="1"/>
</dbReference>
<dbReference type="PANTHER" id="PTHR12297">
    <property type="entry name" value="HYPOXIA-INDUCBILE GENE 1 HIG1 -RELATED"/>
    <property type="match status" value="1"/>
</dbReference>
<reference evidence="8" key="2">
    <citation type="submission" date="2023-04" db="EMBL/GenBank/DDBJ databases">
        <authorList>
            <person name="Bu L."/>
            <person name="Lu L."/>
            <person name="Laidemitt M.R."/>
            <person name="Zhang S.M."/>
            <person name="Mutuku M."/>
            <person name="Mkoji G."/>
            <person name="Steinauer M."/>
            <person name="Loker E.S."/>
        </authorList>
    </citation>
    <scope>NUCLEOTIDE SEQUENCE</scope>
    <source>
        <strain evidence="8">KasaAsao</strain>
        <tissue evidence="8">Whole Snail</tissue>
    </source>
</reference>
<proteinExistence type="predicted"/>
<comment type="caution">
    <text evidence="8">The sequence shown here is derived from an EMBL/GenBank/DDBJ whole genome shotgun (WGS) entry which is preliminary data.</text>
</comment>
<dbReference type="PROSITE" id="PS51503">
    <property type="entry name" value="HIG1"/>
    <property type="match status" value="1"/>
</dbReference>
<dbReference type="Gene3D" id="6.10.140.1320">
    <property type="match status" value="1"/>
</dbReference>
<accession>A0AAD8APZ8</accession>
<keyword evidence="4" id="KW-0496">Mitochondrion</keyword>
<sequence>MSAVTKSQVDESTGNKTFRKIKENPMVPLGMTGFFVAVAYGIRNFKNRPKNMSASMYIMRFRVFAQSIAVGSMFIGIGYTILKDNLAHKKDSQHENDK</sequence>
<feature type="transmembrane region" description="Helical" evidence="6">
    <location>
        <begin position="25"/>
        <end position="42"/>
    </location>
</feature>
<dbReference type="InterPro" id="IPR007667">
    <property type="entry name" value="Hypoxia_induced_domain"/>
</dbReference>
<evidence type="ECO:0000256" key="5">
    <source>
        <dbReference type="ARBA" id="ARBA00023136"/>
    </source>
</evidence>
<dbReference type="InterPro" id="IPR050355">
    <property type="entry name" value="RCF1"/>
</dbReference>
<feature type="domain" description="HIG1" evidence="7">
    <location>
        <begin position="1"/>
        <end position="91"/>
    </location>
</feature>
<evidence type="ECO:0000259" key="7">
    <source>
        <dbReference type="PROSITE" id="PS51503"/>
    </source>
</evidence>
<keyword evidence="2 6" id="KW-0812">Transmembrane</keyword>
<feature type="transmembrane region" description="Helical" evidence="6">
    <location>
        <begin position="63"/>
        <end position="82"/>
    </location>
</feature>
<dbReference type="PANTHER" id="PTHR12297:SF3">
    <property type="entry name" value="HIG1 DOMAIN FAMILY MEMBER 1A"/>
    <property type="match status" value="1"/>
</dbReference>
<keyword evidence="5 6" id="KW-0472">Membrane</keyword>
<keyword evidence="9" id="KW-1185">Reference proteome</keyword>
<gene>
    <name evidence="8" type="ORF">Bpfe_030278</name>
</gene>
<protein>
    <submittedName>
        <fullName evidence="8">HIG1 domain family member 1A mitochondrial</fullName>
    </submittedName>
</protein>
<evidence type="ECO:0000256" key="4">
    <source>
        <dbReference type="ARBA" id="ARBA00023128"/>
    </source>
</evidence>
<dbReference type="GO" id="GO:0031966">
    <property type="term" value="C:mitochondrial membrane"/>
    <property type="evidence" value="ECO:0007669"/>
    <property type="project" value="UniProtKB-SubCell"/>
</dbReference>
<organism evidence="8 9">
    <name type="scientific">Biomphalaria pfeifferi</name>
    <name type="common">Bloodfluke planorb</name>
    <name type="synonym">Freshwater snail</name>
    <dbReference type="NCBI Taxonomy" id="112525"/>
    <lineage>
        <taxon>Eukaryota</taxon>
        <taxon>Metazoa</taxon>
        <taxon>Spiralia</taxon>
        <taxon>Lophotrochozoa</taxon>
        <taxon>Mollusca</taxon>
        <taxon>Gastropoda</taxon>
        <taxon>Heterobranchia</taxon>
        <taxon>Euthyneura</taxon>
        <taxon>Panpulmonata</taxon>
        <taxon>Hygrophila</taxon>
        <taxon>Lymnaeoidea</taxon>
        <taxon>Planorbidae</taxon>
        <taxon>Biomphalaria</taxon>
    </lineage>
</organism>
<evidence type="ECO:0000256" key="2">
    <source>
        <dbReference type="ARBA" id="ARBA00022692"/>
    </source>
</evidence>
<dbReference type="AlphaFoldDB" id="A0AAD8APZ8"/>
<keyword evidence="3 6" id="KW-1133">Transmembrane helix</keyword>